<dbReference type="OrthoDB" id="9811841at2"/>
<evidence type="ECO:0000313" key="12">
    <source>
        <dbReference type="Proteomes" id="UP000463470"/>
    </source>
</evidence>
<dbReference type="GO" id="GO:0004134">
    <property type="term" value="F:4-alpha-glucanotransferase activity"/>
    <property type="evidence" value="ECO:0007669"/>
    <property type="project" value="UniProtKB-EC"/>
</dbReference>
<evidence type="ECO:0000256" key="2">
    <source>
        <dbReference type="ARBA" id="ARBA00005684"/>
    </source>
</evidence>
<keyword evidence="5 10" id="KW-0328">Glycosyltransferase</keyword>
<proteinExistence type="inferred from homology"/>
<evidence type="ECO:0000256" key="3">
    <source>
        <dbReference type="ARBA" id="ARBA00012560"/>
    </source>
</evidence>
<evidence type="ECO:0000256" key="1">
    <source>
        <dbReference type="ARBA" id="ARBA00000439"/>
    </source>
</evidence>
<organism evidence="11 12">
    <name type="scientific">Heliomicrobium undosum</name>
    <dbReference type="NCBI Taxonomy" id="121734"/>
    <lineage>
        <taxon>Bacteria</taxon>
        <taxon>Bacillati</taxon>
        <taxon>Bacillota</taxon>
        <taxon>Clostridia</taxon>
        <taxon>Eubacteriales</taxon>
        <taxon>Heliobacteriaceae</taxon>
        <taxon>Heliomicrobium</taxon>
    </lineage>
</organism>
<keyword evidence="6 10" id="KW-0808">Transferase</keyword>
<comment type="catalytic activity">
    <reaction evidence="1 10">
        <text>Transfers a segment of a (1-&gt;4)-alpha-D-glucan to a new position in an acceptor, which may be glucose or a (1-&gt;4)-alpha-D-glucan.</text>
        <dbReference type="EC" id="2.4.1.25"/>
    </reaction>
</comment>
<evidence type="ECO:0000256" key="8">
    <source>
        <dbReference type="ARBA" id="ARBA00031423"/>
    </source>
</evidence>
<evidence type="ECO:0000256" key="9">
    <source>
        <dbReference type="ARBA" id="ARBA00031501"/>
    </source>
</evidence>
<dbReference type="SUPFAM" id="SSF51445">
    <property type="entry name" value="(Trans)glycosidases"/>
    <property type="match status" value="1"/>
</dbReference>
<dbReference type="PANTHER" id="PTHR32438:SF5">
    <property type="entry name" value="4-ALPHA-GLUCANOTRANSFERASE DPE1, CHLOROPLASTIC_AMYLOPLASTIC"/>
    <property type="match status" value="1"/>
</dbReference>
<evidence type="ECO:0000313" key="11">
    <source>
        <dbReference type="EMBL" id="MZP30407.1"/>
    </source>
</evidence>
<evidence type="ECO:0000256" key="5">
    <source>
        <dbReference type="ARBA" id="ARBA00022676"/>
    </source>
</evidence>
<keyword evidence="12" id="KW-1185">Reference proteome</keyword>
<evidence type="ECO:0000256" key="10">
    <source>
        <dbReference type="RuleBase" id="RU361207"/>
    </source>
</evidence>
<dbReference type="AlphaFoldDB" id="A0A845L1L2"/>
<dbReference type="EMBL" id="WXEY01000013">
    <property type="protein sequence ID" value="MZP30407.1"/>
    <property type="molecule type" value="Genomic_DNA"/>
</dbReference>
<dbReference type="GO" id="GO:0005975">
    <property type="term" value="P:carbohydrate metabolic process"/>
    <property type="evidence" value="ECO:0007669"/>
    <property type="project" value="InterPro"/>
</dbReference>
<keyword evidence="7 10" id="KW-0119">Carbohydrate metabolism</keyword>
<dbReference type="NCBIfam" id="NF011080">
    <property type="entry name" value="PRK14508.1-3"/>
    <property type="match status" value="1"/>
</dbReference>
<dbReference type="Pfam" id="PF02446">
    <property type="entry name" value="Glyco_hydro_77"/>
    <property type="match status" value="1"/>
</dbReference>
<dbReference type="PANTHER" id="PTHR32438">
    <property type="entry name" value="4-ALPHA-GLUCANOTRANSFERASE DPE1, CHLOROPLASTIC/AMYLOPLASTIC"/>
    <property type="match status" value="1"/>
</dbReference>
<comment type="similarity">
    <text evidence="2 10">Belongs to the disproportionating enzyme family.</text>
</comment>
<dbReference type="InterPro" id="IPR003385">
    <property type="entry name" value="Glyco_hydro_77"/>
</dbReference>
<dbReference type="Gene3D" id="3.20.20.80">
    <property type="entry name" value="Glycosidases"/>
    <property type="match status" value="1"/>
</dbReference>
<dbReference type="Proteomes" id="UP000463470">
    <property type="component" value="Unassembled WGS sequence"/>
</dbReference>
<dbReference type="EC" id="2.4.1.25" evidence="3 10"/>
<comment type="caution">
    <text evidence="11">The sequence shown here is derived from an EMBL/GenBank/DDBJ whole genome shotgun (WGS) entry which is preliminary data.</text>
</comment>
<protein>
    <recommendedName>
        <fullName evidence="4 10">4-alpha-glucanotransferase</fullName>
        <ecNumber evidence="3 10">2.4.1.25</ecNumber>
    </recommendedName>
    <alternativeName>
        <fullName evidence="8 10">Amylomaltase</fullName>
    </alternativeName>
    <alternativeName>
        <fullName evidence="9 10">Disproportionating enzyme</fullName>
    </alternativeName>
</protein>
<accession>A0A845L1L2</accession>
<evidence type="ECO:0000256" key="7">
    <source>
        <dbReference type="ARBA" id="ARBA00023277"/>
    </source>
</evidence>
<evidence type="ECO:0000256" key="6">
    <source>
        <dbReference type="ARBA" id="ARBA00022679"/>
    </source>
</evidence>
<dbReference type="NCBIfam" id="TIGR00217">
    <property type="entry name" value="malQ"/>
    <property type="match status" value="1"/>
</dbReference>
<sequence>MLQERVSGVLLHPTSLPGPHGVGDLGADAYRFVDFLSRARQRLWQVLPLGPTGRGHSPYSCQSAFAGNPLMISLEKLREDGLLTGTEVEEVDRSNPFRANFSWAYWYKGSRLRLAFERFRALPERSPLKTEHGRFCHQHGRWLDPFAQFMALKNRFGDISWLDWDPEFACPDELGWASTMHSFSDEASYQKFVQFIFFRQWYALKAYANERGIGIVGDIPIYVSLDSADAWGERAIFALDEKGFPKEVGGVPPDYFSETGQLWGNPVYNWDYLKSTGYQWWIERFRHNLSLADIIRVDHFRGFEAYWSVPYGEPTAVRGQWRKGPAEALFFAVEKALGPIPIIAEDLGMITPEVTALRERFCFPGMKIMHFSFSGQDGFNGLFYDHDKNYVIYPGNHDNDTTLSWFLTLQPWERDQLLAYFRCDGRDIVWEMIRFAMASNYNTAIFAMQDLLNLGVEARMNLPGTINDKNWTWRFSWSQIDETLMEKLSCMTVLYRRGSTKAGMKISL</sequence>
<reference evidence="11 12" key="1">
    <citation type="submission" date="2020-01" db="EMBL/GenBank/DDBJ databases">
        <title>Whole-genome sequence of Heliobacterium undosum DSM 13378.</title>
        <authorList>
            <person name="Kyndt J.A."/>
            <person name="Meyer T.E."/>
        </authorList>
    </citation>
    <scope>NUCLEOTIDE SEQUENCE [LARGE SCALE GENOMIC DNA]</scope>
    <source>
        <strain evidence="11 12">DSM 13378</strain>
    </source>
</reference>
<gene>
    <name evidence="11" type="primary">malQ</name>
    <name evidence="11" type="ORF">GTO91_11855</name>
</gene>
<dbReference type="InterPro" id="IPR017853">
    <property type="entry name" value="GH"/>
</dbReference>
<name>A0A845L1L2_9FIRM</name>
<evidence type="ECO:0000256" key="4">
    <source>
        <dbReference type="ARBA" id="ARBA00020295"/>
    </source>
</evidence>